<keyword evidence="6 11" id="KW-0418">Kinase</keyword>
<feature type="transmembrane region" description="Helical" evidence="9">
    <location>
        <begin position="6"/>
        <end position="29"/>
    </location>
</feature>
<evidence type="ECO:0000256" key="6">
    <source>
        <dbReference type="ARBA" id="ARBA00022777"/>
    </source>
</evidence>
<evidence type="ECO:0000256" key="4">
    <source>
        <dbReference type="ARBA" id="ARBA00022679"/>
    </source>
</evidence>
<evidence type="ECO:0000313" key="12">
    <source>
        <dbReference type="Proteomes" id="UP000252355"/>
    </source>
</evidence>
<dbReference type="PANTHER" id="PTHR43065:SF10">
    <property type="entry name" value="PEROXIDE STRESS-ACTIVATED HISTIDINE KINASE MAK3"/>
    <property type="match status" value="1"/>
</dbReference>
<dbReference type="SMART" id="SM00388">
    <property type="entry name" value="HisKA"/>
    <property type="match status" value="1"/>
</dbReference>
<dbReference type="Pfam" id="PF02518">
    <property type="entry name" value="HATPase_c"/>
    <property type="match status" value="1"/>
</dbReference>
<evidence type="ECO:0000256" key="1">
    <source>
        <dbReference type="ARBA" id="ARBA00000085"/>
    </source>
</evidence>
<dbReference type="Gene3D" id="1.10.287.130">
    <property type="match status" value="1"/>
</dbReference>
<keyword evidence="9" id="KW-0472">Membrane</keyword>
<dbReference type="InterPro" id="IPR005467">
    <property type="entry name" value="His_kinase_dom"/>
</dbReference>
<dbReference type="InterPro" id="IPR003594">
    <property type="entry name" value="HATPase_dom"/>
</dbReference>
<dbReference type="GO" id="GO:0005524">
    <property type="term" value="F:ATP binding"/>
    <property type="evidence" value="ECO:0007669"/>
    <property type="project" value="UniProtKB-KW"/>
</dbReference>
<dbReference type="CDD" id="cd00075">
    <property type="entry name" value="HATPase"/>
    <property type="match status" value="1"/>
</dbReference>
<keyword evidence="9" id="KW-1133">Transmembrane helix</keyword>
<dbReference type="Proteomes" id="UP000252355">
    <property type="component" value="Unassembled WGS sequence"/>
</dbReference>
<feature type="domain" description="Histidine kinase" evidence="10">
    <location>
        <begin position="269"/>
        <end position="478"/>
    </location>
</feature>
<feature type="transmembrane region" description="Helical" evidence="9">
    <location>
        <begin position="186"/>
        <end position="204"/>
    </location>
</feature>
<dbReference type="PROSITE" id="PS50109">
    <property type="entry name" value="HIS_KIN"/>
    <property type="match status" value="1"/>
</dbReference>
<dbReference type="EC" id="2.7.13.3" evidence="2"/>
<dbReference type="CDD" id="cd00082">
    <property type="entry name" value="HisKA"/>
    <property type="match status" value="1"/>
</dbReference>
<evidence type="ECO:0000256" key="9">
    <source>
        <dbReference type="SAM" id="Phobius"/>
    </source>
</evidence>
<keyword evidence="9" id="KW-0812">Transmembrane</keyword>
<keyword evidence="3" id="KW-0597">Phosphoprotein</keyword>
<dbReference type="SUPFAM" id="SSF55874">
    <property type="entry name" value="ATPase domain of HSP90 chaperone/DNA topoisomerase II/histidine kinase"/>
    <property type="match status" value="1"/>
</dbReference>
<reference evidence="11 12" key="1">
    <citation type="submission" date="2018-05" db="EMBL/GenBank/DDBJ databases">
        <title>A metagenomic window into the 2 km-deep terrestrial subsurface aquifer revealed taxonomically and functionally diverse microbial community comprising novel uncultured bacterial lineages.</title>
        <authorList>
            <person name="Kadnikov V.V."/>
            <person name="Mardanov A.V."/>
            <person name="Beletsky A.V."/>
            <person name="Banks D."/>
            <person name="Pimenov N.V."/>
            <person name="Frank Y.A."/>
            <person name="Karnachuk O.V."/>
            <person name="Ravin N.V."/>
        </authorList>
    </citation>
    <scope>NUCLEOTIDE SEQUENCE [LARGE SCALE GENOMIC DNA]</scope>
    <source>
        <strain evidence="11">BY5</strain>
    </source>
</reference>
<name>A0A367ZU95_9BACT</name>
<dbReference type="Pfam" id="PF00512">
    <property type="entry name" value="HisKA"/>
    <property type="match status" value="1"/>
</dbReference>
<keyword evidence="8" id="KW-0902">Two-component regulatory system</keyword>
<evidence type="ECO:0000256" key="2">
    <source>
        <dbReference type="ARBA" id="ARBA00012438"/>
    </source>
</evidence>
<dbReference type="InterPro" id="IPR003661">
    <property type="entry name" value="HisK_dim/P_dom"/>
</dbReference>
<keyword evidence="4" id="KW-0808">Transferase</keyword>
<dbReference type="InterPro" id="IPR036097">
    <property type="entry name" value="HisK_dim/P_sf"/>
</dbReference>
<dbReference type="EMBL" id="QOQW01000001">
    <property type="protein sequence ID" value="RCK81724.1"/>
    <property type="molecule type" value="Genomic_DNA"/>
</dbReference>
<dbReference type="Gene3D" id="6.10.340.10">
    <property type="match status" value="1"/>
</dbReference>
<dbReference type="InterPro" id="IPR036890">
    <property type="entry name" value="HATPase_C_sf"/>
</dbReference>
<protein>
    <recommendedName>
        <fullName evidence="2">histidine kinase</fullName>
        <ecNumber evidence="2">2.7.13.3</ecNumber>
    </recommendedName>
</protein>
<comment type="catalytic activity">
    <reaction evidence="1">
        <text>ATP + protein L-histidine = ADP + protein N-phospho-L-histidine.</text>
        <dbReference type="EC" id="2.7.13.3"/>
    </reaction>
</comment>
<evidence type="ECO:0000256" key="3">
    <source>
        <dbReference type="ARBA" id="ARBA00022553"/>
    </source>
</evidence>
<dbReference type="GO" id="GO:0000155">
    <property type="term" value="F:phosphorelay sensor kinase activity"/>
    <property type="evidence" value="ECO:0007669"/>
    <property type="project" value="InterPro"/>
</dbReference>
<evidence type="ECO:0000256" key="8">
    <source>
        <dbReference type="ARBA" id="ARBA00023012"/>
    </source>
</evidence>
<gene>
    <name evidence="11" type="ORF">OZSIB_0858</name>
</gene>
<evidence type="ECO:0000256" key="7">
    <source>
        <dbReference type="ARBA" id="ARBA00022840"/>
    </source>
</evidence>
<dbReference type="InterPro" id="IPR004358">
    <property type="entry name" value="Sig_transdc_His_kin-like_C"/>
</dbReference>
<keyword evidence="7" id="KW-0067">ATP-binding</keyword>
<dbReference type="SMART" id="SM00387">
    <property type="entry name" value="HATPase_c"/>
    <property type="match status" value="1"/>
</dbReference>
<sequence>MRWFGLSQRIFVGFLALAVSVLVVMGLSLRQFREALDSTEQLADADDFLHAGNELQDDLLKLIQAQEVFDQYLDEQTWRNYFEFSRRLEVLLDKARKTPTFRRSGRELEDLDRSRLEMAGLLANATFTIHPDFTIGAVSPATLQKIKAARSQIHQQIRAVLMRERDSRQEDEALLRAQLSELWQRLWLVFALMLFGGGLFAWYLHRAAMAPLRHLIEVIRHPEETGIPGVATASGAREMRDLIESFNQLTLALRHHQKRLSSMLTWAVSVAHEVRNPLAAIGTAIQVLEGGFPADHPDKPIFREILKEVERVNRIISDLLIFSRPRPLAIEPLRWDDLFEELRILLASALTERQITLEVTIDPAVGTTQGDRDQLHRALLNLLNNALEAIGQGGRIVVRVTAPDPSAVVITVADSGPGIPEADRERVFDPFFSRKTKGTGLGLAIVADIIERHGGSVRVVRDATLPGACFEIHLPRERASATEPPAKEFQP</sequence>
<accession>A0A367ZU95</accession>
<dbReference type="PRINTS" id="PR00344">
    <property type="entry name" value="BCTRLSENSOR"/>
</dbReference>
<dbReference type="PANTHER" id="PTHR43065">
    <property type="entry name" value="SENSOR HISTIDINE KINASE"/>
    <property type="match status" value="1"/>
</dbReference>
<proteinExistence type="predicted"/>
<dbReference type="AlphaFoldDB" id="A0A367ZU95"/>
<dbReference type="Gene3D" id="3.30.565.10">
    <property type="entry name" value="Histidine kinase-like ATPase, C-terminal domain"/>
    <property type="match status" value="1"/>
</dbReference>
<comment type="caution">
    <text evidence="11">The sequence shown here is derived from an EMBL/GenBank/DDBJ whole genome shotgun (WGS) entry which is preliminary data.</text>
</comment>
<organism evidence="11 12">
    <name type="scientific">Candidatus Ozemobacter sibiricus</name>
    <dbReference type="NCBI Taxonomy" id="2268124"/>
    <lineage>
        <taxon>Bacteria</taxon>
        <taxon>Candidatus Ozemobacteria</taxon>
        <taxon>Candidatus Ozemobacterales</taxon>
        <taxon>Candidatus Ozemobacteraceae</taxon>
        <taxon>Candidatus Ozemobacter</taxon>
    </lineage>
</organism>
<evidence type="ECO:0000259" key="10">
    <source>
        <dbReference type="PROSITE" id="PS50109"/>
    </source>
</evidence>
<evidence type="ECO:0000313" key="11">
    <source>
        <dbReference type="EMBL" id="RCK81724.1"/>
    </source>
</evidence>
<evidence type="ECO:0000256" key="5">
    <source>
        <dbReference type="ARBA" id="ARBA00022741"/>
    </source>
</evidence>
<dbReference type="SUPFAM" id="SSF47384">
    <property type="entry name" value="Homodimeric domain of signal transducing histidine kinase"/>
    <property type="match status" value="1"/>
</dbReference>
<keyword evidence="5" id="KW-0547">Nucleotide-binding</keyword>